<dbReference type="SUPFAM" id="SSF53187">
    <property type="entry name" value="Zn-dependent exopeptidases"/>
    <property type="match status" value="1"/>
</dbReference>
<dbReference type="Pfam" id="PF07687">
    <property type="entry name" value="M20_dimer"/>
    <property type="match status" value="1"/>
</dbReference>
<accession>A0A2Z6ICJ7</accession>
<dbReference type="Gene3D" id="3.40.630.10">
    <property type="entry name" value="Zn peptidases"/>
    <property type="match status" value="1"/>
</dbReference>
<dbReference type="InterPro" id="IPR002933">
    <property type="entry name" value="Peptidase_M20"/>
</dbReference>
<organism evidence="4 5">
    <name type="scientific">Sutterella megalosphaeroides</name>
    <dbReference type="NCBI Taxonomy" id="2494234"/>
    <lineage>
        <taxon>Bacteria</taxon>
        <taxon>Pseudomonadati</taxon>
        <taxon>Pseudomonadota</taxon>
        <taxon>Betaproteobacteria</taxon>
        <taxon>Burkholderiales</taxon>
        <taxon>Sutterellaceae</taxon>
        <taxon>Sutterella</taxon>
    </lineage>
</organism>
<dbReference type="Pfam" id="PF01546">
    <property type="entry name" value="Peptidase_M20"/>
    <property type="match status" value="1"/>
</dbReference>
<dbReference type="PANTHER" id="PTHR43808:SF17">
    <property type="entry name" value="PEPTIDASE M20"/>
    <property type="match status" value="1"/>
</dbReference>
<proteinExistence type="predicted"/>
<dbReference type="InterPro" id="IPR036264">
    <property type="entry name" value="Bact_exopeptidase_dim_dom"/>
</dbReference>
<keyword evidence="5" id="KW-1185">Reference proteome</keyword>
<dbReference type="Proteomes" id="UP000271003">
    <property type="component" value="Chromosome"/>
</dbReference>
<keyword evidence="1" id="KW-0479">Metal-binding</keyword>
<feature type="domain" description="Peptidase M20 dimerisation" evidence="3">
    <location>
        <begin position="200"/>
        <end position="299"/>
    </location>
</feature>
<dbReference type="RefSeq" id="WP_120177747.1">
    <property type="nucleotide sequence ID" value="NZ_AP018786.1"/>
</dbReference>
<evidence type="ECO:0000256" key="2">
    <source>
        <dbReference type="ARBA" id="ARBA00022801"/>
    </source>
</evidence>
<name>A0A2Z6ICJ7_9BURK</name>
<reference evidence="4 5" key="1">
    <citation type="journal article" date="2018" name="Int. J. Syst. Evol. Microbiol.">
        <title>Mesosutterella multiformis gen. nov., sp. nov., a member of the family Sutterellaceae and Sutterella megalosphaeroides sp. nov., isolated from human faeces.</title>
        <authorList>
            <person name="Sakamoto M."/>
            <person name="Ikeyama N."/>
            <person name="Kunihiro T."/>
            <person name="Iino T."/>
            <person name="Yuki M."/>
            <person name="Ohkuma M."/>
        </authorList>
    </citation>
    <scope>NUCLEOTIDE SEQUENCE [LARGE SCALE GENOMIC DNA]</scope>
    <source>
        <strain evidence="4 5">6FBBBH3</strain>
    </source>
</reference>
<keyword evidence="2" id="KW-0378">Hydrolase</keyword>
<sequence length="423" mass="44814">MSVPQLPAVDSIITEAVAAVAASEKGRRALQIALDEVDRAMLEQIELCEIEAPTFAEEKRAARLAELLRAYGLKDVVIDPIGNVVGRRPGRGNGPVLALGAHMDSVFPAGTNVKVRREGNRYIAPGIGDNCTGLRTLLQILRMFEIAGIETEGDILFVGTVGEEGNGDIRGSKDLCNGKRHLDGFIAIDSTDVGRILRGATGSHRWRISVDGRGGHSYAKFGACPSAVHAICRAGAKIADFEVPKDPKTTFTIGTMKGGTSVNTIAAHAEVDVDMRSVDNDELLKLEARVLKAFEEAVAEENARWGIDGGEYELKLTTTQIGNRPAGMRPDSCPVLQTARAAQSQLGIELTSYVCSSTDANAPMSLGIPSTCLSTGGIGVNAHSLTEYFDMVDTHLGPQLIFLTAAALVGACGVKPVLPVREG</sequence>
<dbReference type="EMBL" id="AP018786">
    <property type="protein sequence ID" value="BBF24213.1"/>
    <property type="molecule type" value="Genomic_DNA"/>
</dbReference>
<dbReference type="GO" id="GO:0016787">
    <property type="term" value="F:hydrolase activity"/>
    <property type="evidence" value="ECO:0007669"/>
    <property type="project" value="UniProtKB-KW"/>
</dbReference>
<dbReference type="GO" id="GO:0046872">
    <property type="term" value="F:metal ion binding"/>
    <property type="evidence" value="ECO:0007669"/>
    <property type="project" value="UniProtKB-KW"/>
</dbReference>
<evidence type="ECO:0000256" key="1">
    <source>
        <dbReference type="ARBA" id="ARBA00022723"/>
    </source>
</evidence>
<protein>
    <submittedName>
        <fullName evidence="4">Aminoacyl-histidine dipeptidase</fullName>
    </submittedName>
</protein>
<dbReference type="PANTHER" id="PTHR43808">
    <property type="entry name" value="ACETYLORNITHINE DEACETYLASE"/>
    <property type="match status" value="1"/>
</dbReference>
<dbReference type="Gene3D" id="3.30.70.360">
    <property type="match status" value="1"/>
</dbReference>
<gene>
    <name evidence="4" type="ORF">SUTMEG_21040</name>
</gene>
<dbReference type="KEGG" id="sutt:SUTMEG_21040"/>
<dbReference type="AlphaFoldDB" id="A0A2Z6ICJ7"/>
<dbReference type="InterPro" id="IPR050072">
    <property type="entry name" value="Peptidase_M20A"/>
</dbReference>
<dbReference type="SUPFAM" id="SSF55031">
    <property type="entry name" value="Bacterial exopeptidase dimerisation domain"/>
    <property type="match status" value="1"/>
</dbReference>
<evidence type="ECO:0000313" key="5">
    <source>
        <dbReference type="Proteomes" id="UP000271003"/>
    </source>
</evidence>
<evidence type="ECO:0000259" key="3">
    <source>
        <dbReference type="Pfam" id="PF07687"/>
    </source>
</evidence>
<dbReference type="InterPro" id="IPR011650">
    <property type="entry name" value="Peptidase_M20_dimer"/>
</dbReference>
<evidence type="ECO:0000313" key="4">
    <source>
        <dbReference type="EMBL" id="BBF24213.1"/>
    </source>
</evidence>
<dbReference type="OrthoDB" id="9783294at2"/>